<dbReference type="InterPro" id="IPR036291">
    <property type="entry name" value="NAD(P)-bd_dom_sf"/>
</dbReference>
<organism evidence="3 4">
    <name type="scientific">Massilia oculi</name>
    <dbReference type="NCBI Taxonomy" id="945844"/>
    <lineage>
        <taxon>Bacteria</taxon>
        <taxon>Pseudomonadati</taxon>
        <taxon>Pseudomonadota</taxon>
        <taxon>Betaproteobacteria</taxon>
        <taxon>Burkholderiales</taxon>
        <taxon>Oxalobacteraceae</taxon>
        <taxon>Telluria group</taxon>
        <taxon>Massilia</taxon>
    </lineage>
</organism>
<evidence type="ECO:0000313" key="4">
    <source>
        <dbReference type="Proteomes" id="UP000245820"/>
    </source>
</evidence>
<protein>
    <submittedName>
        <fullName evidence="3">3-oxoacyl-ACP reductase</fullName>
    </submittedName>
</protein>
<dbReference type="Gene3D" id="3.40.50.720">
    <property type="entry name" value="NAD(P)-binding Rossmann-like Domain"/>
    <property type="match status" value="1"/>
</dbReference>
<name>A0A2S2DNG2_9BURK</name>
<dbReference type="PANTHER" id="PTHR43639:SF1">
    <property type="entry name" value="SHORT-CHAIN DEHYDROGENASE_REDUCTASE FAMILY PROTEIN"/>
    <property type="match status" value="1"/>
</dbReference>
<reference evidence="3 4" key="1">
    <citation type="submission" date="2018-05" db="EMBL/GenBank/DDBJ databases">
        <title>Complete genome sequence of Massilia oculi sp. nov. CCUG 43427T (=DSM 26321T), the type strain of M. oculi, and comparison with genome sequences of other Massilia strains.</title>
        <authorList>
            <person name="Zhu B."/>
        </authorList>
    </citation>
    <scope>NUCLEOTIDE SEQUENCE [LARGE SCALE GENOMIC DNA]</scope>
    <source>
        <strain evidence="3 4">CCUG 43427</strain>
    </source>
</reference>
<dbReference type="RefSeq" id="WP_109347219.1">
    <property type="nucleotide sequence ID" value="NZ_CP029343.1"/>
</dbReference>
<proteinExistence type="inferred from homology"/>
<gene>
    <name evidence="3" type="ORF">DIR46_22460</name>
</gene>
<dbReference type="SUPFAM" id="SSF51735">
    <property type="entry name" value="NAD(P)-binding Rossmann-fold domains"/>
    <property type="match status" value="1"/>
</dbReference>
<sequence length="272" mass="29390">MSDTNQSGFNSAAFVYASYPDLNGKRVVITGGGSGIGAELVTAFVGQGARVWFLDIAEGAGRALAESLAASAANPTHAPRFVHCDLTDLDALKRAFDGIVQEAGAVDILLNNAANDDRHSIGDVTPAYWESRMNVNLRHQFFCSQAVIPGMREQGHGVIQNFGSISWHLPHTELALYMTAKAGVEGMTRAMARELGPHGIRTVAVIPGAVRTPRQEALWHTPHEEARILNGQCLQERVEMQDVAALSLFLASNNARRCSGREYFIDAGWYGA</sequence>
<evidence type="ECO:0000313" key="3">
    <source>
        <dbReference type="EMBL" id="AWL06920.1"/>
    </source>
</evidence>
<dbReference type="EMBL" id="CP029343">
    <property type="protein sequence ID" value="AWL06920.1"/>
    <property type="molecule type" value="Genomic_DNA"/>
</dbReference>
<comment type="similarity">
    <text evidence="1">Belongs to the short-chain dehydrogenases/reductases (SDR) family.</text>
</comment>
<keyword evidence="4" id="KW-1185">Reference proteome</keyword>
<keyword evidence="2" id="KW-0560">Oxidoreductase</keyword>
<evidence type="ECO:0000256" key="2">
    <source>
        <dbReference type="ARBA" id="ARBA00023002"/>
    </source>
</evidence>
<dbReference type="KEGG" id="mtim:DIR46_22460"/>
<dbReference type="AlphaFoldDB" id="A0A2S2DNG2"/>
<evidence type="ECO:0000256" key="1">
    <source>
        <dbReference type="ARBA" id="ARBA00006484"/>
    </source>
</evidence>
<dbReference type="GO" id="GO:0016491">
    <property type="term" value="F:oxidoreductase activity"/>
    <property type="evidence" value="ECO:0007669"/>
    <property type="project" value="UniProtKB-KW"/>
</dbReference>
<dbReference type="OrthoDB" id="9789398at2"/>
<dbReference type="PANTHER" id="PTHR43639">
    <property type="entry name" value="OXIDOREDUCTASE, SHORT-CHAIN DEHYDROGENASE/REDUCTASE FAMILY (AFU_ORTHOLOGUE AFUA_5G02870)"/>
    <property type="match status" value="1"/>
</dbReference>
<dbReference type="PRINTS" id="PR00081">
    <property type="entry name" value="GDHRDH"/>
</dbReference>
<dbReference type="InterPro" id="IPR002347">
    <property type="entry name" value="SDR_fam"/>
</dbReference>
<dbReference type="CDD" id="cd05233">
    <property type="entry name" value="SDR_c"/>
    <property type="match status" value="1"/>
</dbReference>
<accession>A0A2S2DNG2</accession>
<dbReference type="FunFam" id="3.40.50.720:FF:000084">
    <property type="entry name" value="Short-chain dehydrogenase reductase"/>
    <property type="match status" value="1"/>
</dbReference>
<dbReference type="Pfam" id="PF13561">
    <property type="entry name" value="adh_short_C2"/>
    <property type="match status" value="1"/>
</dbReference>
<dbReference type="Proteomes" id="UP000245820">
    <property type="component" value="Chromosome"/>
</dbReference>
<dbReference type="PRINTS" id="PR00080">
    <property type="entry name" value="SDRFAMILY"/>
</dbReference>